<dbReference type="InterPro" id="IPR014001">
    <property type="entry name" value="Helicase_ATP-bd"/>
</dbReference>
<protein>
    <submittedName>
        <fullName evidence="2">Unannotated protein</fullName>
    </submittedName>
</protein>
<dbReference type="PANTHER" id="PTHR47396:SF1">
    <property type="entry name" value="ATP-DEPENDENT HELICASE IRC3-RELATED"/>
    <property type="match status" value="1"/>
</dbReference>
<dbReference type="Gene3D" id="3.90.1570.30">
    <property type="match status" value="1"/>
</dbReference>
<dbReference type="GO" id="GO:0003677">
    <property type="term" value="F:DNA binding"/>
    <property type="evidence" value="ECO:0007669"/>
    <property type="project" value="InterPro"/>
</dbReference>
<sequence>MQVEDKPGIEMESTGNFDFIKVVWPWAYEDCSKAEGYSITDPRSALFYARRAIEGLVNFVYEISDQPKPWPTDLRGKEDGKQFRSMAGDVILKKLRLIRQTGNHAVHNNEEIPPALAPKILAELLHVVVWAALRFTDNPSAVPIDKKFDPGTAKQHEPLPLGAVQELANEQVAQPSDSAPDREVEIAALRTKIAAAQAANPVQDTRDYSDEDTRKLIIEQLLLEAGWPLMQGRDRGFEVSGMPNESGVGHVDYVLWGSDELPLAVIETEKTNVDPNLGQEQAKLYADCIEKMFGRRPVIFNTDGYRTWLWDDGSGYPPRGVQGFFTRDELELMVARRETRLPLQDIAISSDIVDRHYQHRGIRAIDSAFTAHQREALLVMATGSGKTRTTIALVDQLMRAGWVNRVLILADRAQIVSQIARAFHTHLPNVESIDLTTVDFASAGDSGAQVYVSDYQTTMNLINGQELIGERIFGPGYFDLVIIDEAYRSVYQKYRSIFYWFDSLLVGLTATPKDEVDHNTYALFSLEDGAPTDAYTFDEAVAEGYIVPPVAVPVPVSFVRDGMRYDDLSEHEKDQWDTAEWSETQEVPDTESVEEHYELLFDEDSVDIALATLMTHGHTVEGGDRLGKTIIFAKDQMHADFIRQRFNVNYPEYAGHFARVITPNVPYAQSLIDDFSVPDKPPHIAISVDLLDSGIDVAEVCNLVFFKLVQSKSKLWQMIGRGNRLCPDLYGPGNDKKDFSIFDLCKNLEFFNQDMNRSEGSLQKSVTTKLFEARIDLLAALGARVDYVWPVGVEPGFGDMSENSLRVDLASNLREIVAGMSLDNYMVRSVREWVEKYSQYESWQKVTPEISREVARHLAHLPSAVRDTNEGAKRFDLLLLHLQFAQLESDTDTFELLRARVQEIASGLLLQTAVPTVKEHEPLLIELASDQWWVDVTLPKLEIVRRQIRELVNFLDKTRRSVIYEHLVEVQ</sequence>
<proteinExistence type="predicted"/>
<dbReference type="InterPro" id="IPR027417">
    <property type="entry name" value="P-loop_NTPase"/>
</dbReference>
<name>A0A6J7A1M7_9ZZZZ</name>
<dbReference type="CDD" id="cd18799">
    <property type="entry name" value="SF2_C_EcoAI-like"/>
    <property type="match status" value="1"/>
</dbReference>
<feature type="domain" description="Helicase ATP-binding" evidence="1">
    <location>
        <begin position="367"/>
        <end position="530"/>
    </location>
</feature>
<reference evidence="2" key="1">
    <citation type="submission" date="2020-05" db="EMBL/GenBank/DDBJ databases">
        <authorList>
            <person name="Chiriac C."/>
            <person name="Salcher M."/>
            <person name="Ghai R."/>
            <person name="Kavagutti S V."/>
        </authorList>
    </citation>
    <scope>NUCLEOTIDE SEQUENCE</scope>
</reference>
<gene>
    <name evidence="2" type="ORF">UFOPK3204_00548</name>
</gene>
<dbReference type="Gene3D" id="3.40.50.300">
    <property type="entry name" value="P-loop containing nucleotide triphosphate hydrolases"/>
    <property type="match status" value="2"/>
</dbReference>
<dbReference type="GO" id="GO:0005829">
    <property type="term" value="C:cytosol"/>
    <property type="evidence" value="ECO:0007669"/>
    <property type="project" value="TreeGrafter"/>
</dbReference>
<dbReference type="PANTHER" id="PTHR47396">
    <property type="entry name" value="TYPE I RESTRICTION ENZYME ECOKI R PROTEIN"/>
    <property type="match status" value="1"/>
</dbReference>
<dbReference type="GO" id="GO:0005524">
    <property type="term" value="F:ATP binding"/>
    <property type="evidence" value="ECO:0007669"/>
    <property type="project" value="InterPro"/>
</dbReference>
<dbReference type="PROSITE" id="PS51192">
    <property type="entry name" value="HELICASE_ATP_BIND_1"/>
    <property type="match status" value="1"/>
</dbReference>
<dbReference type="AlphaFoldDB" id="A0A6J7A1M7"/>
<dbReference type="InterPro" id="IPR050742">
    <property type="entry name" value="Helicase_Restrict-Modif_Enz"/>
</dbReference>
<organism evidence="2">
    <name type="scientific">freshwater metagenome</name>
    <dbReference type="NCBI Taxonomy" id="449393"/>
    <lineage>
        <taxon>unclassified sequences</taxon>
        <taxon>metagenomes</taxon>
        <taxon>ecological metagenomes</taxon>
    </lineage>
</organism>
<dbReference type="SUPFAM" id="SSF52540">
    <property type="entry name" value="P-loop containing nucleoside triphosphate hydrolases"/>
    <property type="match status" value="2"/>
</dbReference>
<dbReference type="Pfam" id="PF04851">
    <property type="entry name" value="ResIII"/>
    <property type="match status" value="1"/>
</dbReference>
<evidence type="ECO:0000313" key="2">
    <source>
        <dbReference type="EMBL" id="CAB4826662.1"/>
    </source>
</evidence>
<dbReference type="EMBL" id="CAFABK010000016">
    <property type="protein sequence ID" value="CAB4826662.1"/>
    <property type="molecule type" value="Genomic_DNA"/>
</dbReference>
<accession>A0A6J7A1M7</accession>
<dbReference type="SMART" id="SM00487">
    <property type="entry name" value="DEXDc"/>
    <property type="match status" value="1"/>
</dbReference>
<dbReference type="InterPro" id="IPR006935">
    <property type="entry name" value="Helicase/UvrB_N"/>
</dbReference>
<dbReference type="CDD" id="cd18032">
    <property type="entry name" value="DEXHc_RE_I_III_res"/>
    <property type="match status" value="1"/>
</dbReference>
<dbReference type="GO" id="GO:0016787">
    <property type="term" value="F:hydrolase activity"/>
    <property type="evidence" value="ECO:0007669"/>
    <property type="project" value="InterPro"/>
</dbReference>
<evidence type="ECO:0000259" key="1">
    <source>
        <dbReference type="PROSITE" id="PS51192"/>
    </source>
</evidence>